<sequence length="194" mass="21896">MAGALPLAKLVGLMVKTVSKPVANQLKFYAKNSERFERYYIALGNALHRLQVTVFRQSHGDVVAKRTKVKDLPPEKALDAGVGFIGDTFVYLVAAGVTVFEYARGRAKEARKVQKQEEEKLKVEAEYDRRISELDRQISSLVETAPDTDNKLELLRGDFEKFREEVIRSLQLMNINTPSLAELQRRQSSTGVEP</sequence>
<accession>A0A7S3E5G5</accession>
<dbReference type="GO" id="GO:0019216">
    <property type="term" value="P:regulation of lipid metabolic process"/>
    <property type="evidence" value="ECO:0007669"/>
    <property type="project" value="TreeGrafter"/>
</dbReference>
<protein>
    <recommendedName>
        <fullName evidence="4">OPA3-like protein</fullName>
    </recommendedName>
</protein>
<dbReference type="PANTHER" id="PTHR12499">
    <property type="entry name" value="OPTIC ATROPHY 3 PROTEIN OPA3"/>
    <property type="match status" value="1"/>
</dbReference>
<gene>
    <name evidence="3" type="ORF">RMAR00112_LOCUS296</name>
</gene>
<organism evidence="3">
    <name type="scientific">Rhodosorus marinus</name>
    <dbReference type="NCBI Taxonomy" id="101924"/>
    <lineage>
        <taxon>Eukaryota</taxon>
        <taxon>Rhodophyta</taxon>
        <taxon>Stylonematophyceae</taxon>
        <taxon>Stylonematales</taxon>
        <taxon>Stylonemataceae</taxon>
        <taxon>Rhodosorus</taxon>
    </lineage>
</organism>
<dbReference type="EMBL" id="HBHW01000411">
    <property type="protein sequence ID" value="CAE0032357.1"/>
    <property type="molecule type" value="Transcribed_RNA"/>
</dbReference>
<reference evidence="3" key="1">
    <citation type="submission" date="2021-01" db="EMBL/GenBank/DDBJ databases">
        <authorList>
            <person name="Corre E."/>
            <person name="Pelletier E."/>
            <person name="Niang G."/>
            <person name="Scheremetjew M."/>
            <person name="Finn R."/>
            <person name="Kale V."/>
            <person name="Holt S."/>
            <person name="Cochrane G."/>
            <person name="Meng A."/>
            <person name="Brown T."/>
            <person name="Cohen L."/>
        </authorList>
    </citation>
    <scope>NUCLEOTIDE SEQUENCE</scope>
    <source>
        <strain evidence="3">CCMP 769</strain>
    </source>
</reference>
<dbReference type="PANTHER" id="PTHR12499:SF0">
    <property type="entry name" value="OPTIC ATROPHY 3 PROTEIN"/>
    <property type="match status" value="1"/>
</dbReference>
<keyword evidence="2" id="KW-0175">Coiled coil</keyword>
<comment type="similarity">
    <text evidence="1">Belongs to the OPA3 family.</text>
</comment>
<name>A0A7S3E5G5_9RHOD</name>
<dbReference type="InterPro" id="IPR010754">
    <property type="entry name" value="OPA3-like"/>
</dbReference>
<evidence type="ECO:0008006" key="4">
    <source>
        <dbReference type="Google" id="ProtNLM"/>
    </source>
</evidence>
<dbReference type="GO" id="GO:0005739">
    <property type="term" value="C:mitochondrion"/>
    <property type="evidence" value="ECO:0007669"/>
    <property type="project" value="TreeGrafter"/>
</dbReference>
<dbReference type="Pfam" id="PF07047">
    <property type="entry name" value="OPA3"/>
    <property type="match status" value="1"/>
</dbReference>
<dbReference type="AlphaFoldDB" id="A0A7S3E5G5"/>
<evidence type="ECO:0000256" key="1">
    <source>
        <dbReference type="ARBA" id="ARBA00007584"/>
    </source>
</evidence>
<evidence type="ECO:0000313" key="3">
    <source>
        <dbReference type="EMBL" id="CAE0032357.1"/>
    </source>
</evidence>
<evidence type="ECO:0000256" key="2">
    <source>
        <dbReference type="ARBA" id="ARBA00023054"/>
    </source>
</evidence>
<proteinExistence type="inferred from homology"/>